<comment type="caution">
    <text evidence="5">The sequence shown here is derived from an EMBL/GenBank/DDBJ whole genome shotgun (WGS) entry which is preliminary data.</text>
</comment>
<dbReference type="InterPro" id="IPR020904">
    <property type="entry name" value="Sc_DH/Rdtase_CS"/>
</dbReference>
<keyword evidence="3" id="KW-0560">Oxidoreductase</keyword>
<dbReference type="PANTHER" id="PTHR43391">
    <property type="entry name" value="RETINOL DEHYDROGENASE-RELATED"/>
    <property type="match status" value="1"/>
</dbReference>
<dbReference type="RefSeq" id="WP_185693145.1">
    <property type="nucleotide sequence ID" value="NZ_JACHVA010000092.1"/>
</dbReference>
<evidence type="ECO:0000256" key="2">
    <source>
        <dbReference type="ARBA" id="ARBA00022857"/>
    </source>
</evidence>
<reference evidence="5 6" key="1">
    <citation type="submission" date="2020-07" db="EMBL/GenBank/DDBJ databases">
        <authorList>
            <person name="Feng X."/>
        </authorList>
    </citation>
    <scope>NUCLEOTIDE SEQUENCE [LARGE SCALE GENOMIC DNA]</scope>
    <source>
        <strain evidence="5 6">JCM14086</strain>
    </source>
</reference>
<dbReference type="PRINTS" id="PR00080">
    <property type="entry name" value="SDRFAMILY"/>
</dbReference>
<evidence type="ECO:0000313" key="5">
    <source>
        <dbReference type="EMBL" id="MBC2602462.1"/>
    </source>
</evidence>
<dbReference type="Pfam" id="PF00106">
    <property type="entry name" value="adh_short"/>
    <property type="match status" value="1"/>
</dbReference>
<dbReference type="SUPFAM" id="SSF51735">
    <property type="entry name" value="NAD(P)-binding Rossmann-fold domains"/>
    <property type="match status" value="1"/>
</dbReference>
<comment type="similarity">
    <text evidence="1 4">Belongs to the short-chain dehydrogenases/reductases (SDR) family.</text>
</comment>
<evidence type="ECO:0000256" key="3">
    <source>
        <dbReference type="ARBA" id="ARBA00023002"/>
    </source>
</evidence>
<gene>
    <name evidence="5" type="ORF">H5P30_11800</name>
</gene>
<evidence type="ECO:0000256" key="1">
    <source>
        <dbReference type="ARBA" id="ARBA00006484"/>
    </source>
</evidence>
<dbReference type="InterPro" id="IPR002347">
    <property type="entry name" value="SDR_fam"/>
</dbReference>
<dbReference type="PROSITE" id="PS00061">
    <property type="entry name" value="ADH_SHORT"/>
    <property type="match status" value="1"/>
</dbReference>
<protein>
    <submittedName>
        <fullName evidence="5">SDR family NAD(P)-dependent oxidoreductase</fullName>
    </submittedName>
</protein>
<keyword evidence="6" id="KW-1185">Reference proteome</keyword>
<dbReference type="AlphaFoldDB" id="A0A7X1AYW5"/>
<dbReference type="CDD" id="cd05233">
    <property type="entry name" value="SDR_c"/>
    <property type="match status" value="1"/>
</dbReference>
<keyword evidence="2" id="KW-0521">NADP</keyword>
<dbReference type="Gene3D" id="3.40.50.720">
    <property type="entry name" value="NAD(P)-binding Rossmann-like Domain"/>
    <property type="match status" value="1"/>
</dbReference>
<dbReference type="GO" id="GO:0016491">
    <property type="term" value="F:oxidoreductase activity"/>
    <property type="evidence" value="ECO:0007669"/>
    <property type="project" value="UniProtKB-KW"/>
</dbReference>
<dbReference type="PRINTS" id="PR00081">
    <property type="entry name" value="GDHRDH"/>
</dbReference>
<dbReference type="InterPro" id="IPR036291">
    <property type="entry name" value="NAD(P)-bd_dom_sf"/>
</dbReference>
<sequence>MKKSVSNILLSVDRIVITGGSSGIGAALLQQLGTLSPDFKFCNLSRSSAENSSLSDRLISIPCDLSDEESSQRALEECREWLKREDRGGKILLINNSGFGGYGVFPAPSTERNLSMIDVNVAGPLRVTGFLAEELKKSKGAVINIASTASFQPTPYLSTYGATKAFLMHWSLGLAQEWKADGVQVLCVCPGPTETAFFKEAGFKDAPLKKGSGQTADEVAEITLKAFSKGKSLVTCGVANKIVAAAAGKLPKTWVTWIAATIMRRLRLERYQD</sequence>
<accession>A0A7X1AYW5</accession>
<name>A0A7X1AYW5_9BACT</name>
<proteinExistence type="inferred from homology"/>
<dbReference type="GO" id="GO:0005829">
    <property type="term" value="C:cytosol"/>
    <property type="evidence" value="ECO:0007669"/>
    <property type="project" value="TreeGrafter"/>
</dbReference>
<evidence type="ECO:0000256" key="4">
    <source>
        <dbReference type="RuleBase" id="RU000363"/>
    </source>
</evidence>
<dbReference type="Proteomes" id="UP000525652">
    <property type="component" value="Unassembled WGS sequence"/>
</dbReference>
<dbReference type="EMBL" id="JACHVA010000092">
    <property type="protein sequence ID" value="MBC2602462.1"/>
    <property type="molecule type" value="Genomic_DNA"/>
</dbReference>
<organism evidence="5 6">
    <name type="scientific">Puniceicoccus vermicola</name>
    <dbReference type="NCBI Taxonomy" id="388746"/>
    <lineage>
        <taxon>Bacteria</taxon>
        <taxon>Pseudomonadati</taxon>
        <taxon>Verrucomicrobiota</taxon>
        <taxon>Opitutia</taxon>
        <taxon>Puniceicoccales</taxon>
        <taxon>Puniceicoccaceae</taxon>
        <taxon>Puniceicoccus</taxon>
    </lineage>
</organism>
<evidence type="ECO:0000313" key="6">
    <source>
        <dbReference type="Proteomes" id="UP000525652"/>
    </source>
</evidence>
<dbReference type="PANTHER" id="PTHR43391:SF14">
    <property type="entry name" value="DEHYDROGENASE_REDUCTASE SDR FAMILY PROTEIN 7-LIKE"/>
    <property type="match status" value="1"/>
</dbReference>